<dbReference type="Gene3D" id="3.40.50.1820">
    <property type="entry name" value="alpha/beta hydrolase"/>
    <property type="match status" value="1"/>
</dbReference>
<dbReference type="Pfam" id="PF12697">
    <property type="entry name" value="Abhydrolase_6"/>
    <property type="match status" value="1"/>
</dbReference>
<protein>
    <recommendedName>
        <fullName evidence="1">AB hydrolase-1 domain-containing protein</fullName>
    </recommendedName>
</protein>
<dbReference type="InterPro" id="IPR029058">
    <property type="entry name" value="AB_hydrolase_fold"/>
</dbReference>
<name>A0AAD7N3Y1_9AGAR</name>
<dbReference type="InterPro" id="IPR000073">
    <property type="entry name" value="AB_hydrolase_1"/>
</dbReference>
<evidence type="ECO:0000313" key="2">
    <source>
        <dbReference type="EMBL" id="KAJ7745424.1"/>
    </source>
</evidence>
<dbReference type="SUPFAM" id="SSF53474">
    <property type="entry name" value="alpha/beta-Hydrolases"/>
    <property type="match status" value="1"/>
</dbReference>
<evidence type="ECO:0000259" key="1">
    <source>
        <dbReference type="Pfam" id="PF12697"/>
    </source>
</evidence>
<dbReference type="Proteomes" id="UP001215280">
    <property type="component" value="Unassembled WGS sequence"/>
</dbReference>
<evidence type="ECO:0000313" key="3">
    <source>
        <dbReference type="Proteomes" id="UP001215280"/>
    </source>
</evidence>
<feature type="domain" description="AB hydrolase-1" evidence="1">
    <location>
        <begin position="30"/>
        <end position="331"/>
    </location>
</feature>
<keyword evidence="3" id="KW-1185">Reference proteome</keyword>
<gene>
    <name evidence="2" type="ORF">DFH07DRAFT_833580</name>
</gene>
<reference evidence="2" key="1">
    <citation type="submission" date="2023-03" db="EMBL/GenBank/DDBJ databases">
        <title>Massive genome expansion in bonnet fungi (Mycena s.s.) driven by repeated elements and novel gene families across ecological guilds.</title>
        <authorList>
            <consortium name="Lawrence Berkeley National Laboratory"/>
            <person name="Harder C.B."/>
            <person name="Miyauchi S."/>
            <person name="Viragh M."/>
            <person name="Kuo A."/>
            <person name="Thoen E."/>
            <person name="Andreopoulos B."/>
            <person name="Lu D."/>
            <person name="Skrede I."/>
            <person name="Drula E."/>
            <person name="Henrissat B."/>
            <person name="Morin E."/>
            <person name="Kohler A."/>
            <person name="Barry K."/>
            <person name="LaButti K."/>
            <person name="Morin E."/>
            <person name="Salamov A."/>
            <person name="Lipzen A."/>
            <person name="Mereny Z."/>
            <person name="Hegedus B."/>
            <person name="Baldrian P."/>
            <person name="Stursova M."/>
            <person name="Weitz H."/>
            <person name="Taylor A."/>
            <person name="Grigoriev I.V."/>
            <person name="Nagy L.G."/>
            <person name="Martin F."/>
            <person name="Kauserud H."/>
        </authorList>
    </citation>
    <scope>NUCLEOTIDE SEQUENCE</scope>
    <source>
        <strain evidence="2">CBHHK188m</strain>
    </source>
</reference>
<accession>A0AAD7N3Y1</accession>
<dbReference type="EMBL" id="JARJLG010000103">
    <property type="protein sequence ID" value="KAJ7745424.1"/>
    <property type="molecule type" value="Genomic_DNA"/>
</dbReference>
<proteinExistence type="predicted"/>
<sequence length="341" mass="37497">MPTITIPDKDIQFFFTDTGAPANAANYTTLILVHGHTYHGNVFQRLLPLAPARSLRIICINRREYPGSTPHTAEELRVYASGSDQERIALLNEAGVDYALAVDGIVRECSLPSTGSVALVGWSLGNTFTIAAMASITSLPAATRERLQSFVKTIIIWDPPSMALGIASPPKGYLPLYDLDLPPAARGPAFGKYVESYFVHGNLSTRDPEQLNYRDTDPSKKATFEDMPLDELLTLVDFNVGDKCDTILTQPPFAHAVAALVHKALFDPAVRAMWKDTKVTSMFGTANAWPVYIALWNIQERVEAMKGHSPFTFRSIEGANHFPMWEDPGLTLDELIACTKA</sequence>
<comment type="caution">
    <text evidence="2">The sequence shown here is derived from an EMBL/GenBank/DDBJ whole genome shotgun (WGS) entry which is preliminary data.</text>
</comment>
<organism evidence="2 3">
    <name type="scientific">Mycena maculata</name>
    <dbReference type="NCBI Taxonomy" id="230809"/>
    <lineage>
        <taxon>Eukaryota</taxon>
        <taxon>Fungi</taxon>
        <taxon>Dikarya</taxon>
        <taxon>Basidiomycota</taxon>
        <taxon>Agaricomycotina</taxon>
        <taxon>Agaricomycetes</taxon>
        <taxon>Agaricomycetidae</taxon>
        <taxon>Agaricales</taxon>
        <taxon>Marasmiineae</taxon>
        <taxon>Mycenaceae</taxon>
        <taxon>Mycena</taxon>
    </lineage>
</organism>
<dbReference type="AlphaFoldDB" id="A0AAD7N3Y1"/>